<dbReference type="PRINTS" id="PR00080">
    <property type="entry name" value="SDRFAMILY"/>
</dbReference>
<organism evidence="4 5">
    <name type="scientific">Coniochaeta ligniaria NRRL 30616</name>
    <dbReference type="NCBI Taxonomy" id="1408157"/>
    <lineage>
        <taxon>Eukaryota</taxon>
        <taxon>Fungi</taxon>
        <taxon>Dikarya</taxon>
        <taxon>Ascomycota</taxon>
        <taxon>Pezizomycotina</taxon>
        <taxon>Sordariomycetes</taxon>
        <taxon>Sordariomycetidae</taxon>
        <taxon>Coniochaetales</taxon>
        <taxon>Coniochaetaceae</taxon>
        <taxon>Coniochaeta</taxon>
    </lineage>
</organism>
<protein>
    <submittedName>
        <fullName evidence="4">Toluenesulfonate zinc-independent alcohol dehydrogenase</fullName>
    </submittedName>
</protein>
<dbReference type="InParanoid" id="A0A1J7JLY3"/>
<name>A0A1J7JLY3_9PEZI</name>
<dbReference type="PANTHER" id="PTHR43639">
    <property type="entry name" value="OXIDOREDUCTASE, SHORT-CHAIN DEHYDROGENASE/REDUCTASE FAMILY (AFU_ORTHOLOGUE AFUA_5G02870)"/>
    <property type="match status" value="1"/>
</dbReference>
<evidence type="ECO:0000313" key="4">
    <source>
        <dbReference type="EMBL" id="OIW28714.1"/>
    </source>
</evidence>
<proteinExistence type="inferred from homology"/>
<keyword evidence="2" id="KW-0521">NADP</keyword>
<evidence type="ECO:0000313" key="5">
    <source>
        <dbReference type="Proteomes" id="UP000182658"/>
    </source>
</evidence>
<dbReference type="NCBIfam" id="NF005559">
    <property type="entry name" value="PRK07231.1"/>
    <property type="match status" value="1"/>
</dbReference>
<comment type="similarity">
    <text evidence="1">Belongs to the short-chain dehydrogenases/reductases (SDR) family.</text>
</comment>
<dbReference type="Proteomes" id="UP000182658">
    <property type="component" value="Unassembled WGS sequence"/>
</dbReference>
<keyword evidence="3" id="KW-0560">Oxidoreductase</keyword>
<dbReference type="SUPFAM" id="SSF51735">
    <property type="entry name" value="NAD(P)-binding Rossmann-fold domains"/>
    <property type="match status" value="1"/>
</dbReference>
<dbReference type="FunCoup" id="A0A1J7JLY3">
    <property type="interactions" value="136"/>
</dbReference>
<dbReference type="Pfam" id="PF13561">
    <property type="entry name" value="adh_short_C2"/>
    <property type="match status" value="1"/>
</dbReference>
<keyword evidence="5" id="KW-1185">Reference proteome</keyword>
<dbReference type="STRING" id="1408157.A0A1J7JLY3"/>
<dbReference type="InterPro" id="IPR002347">
    <property type="entry name" value="SDR_fam"/>
</dbReference>
<dbReference type="PRINTS" id="PR00081">
    <property type="entry name" value="GDHRDH"/>
</dbReference>
<dbReference type="InterPro" id="IPR036291">
    <property type="entry name" value="NAD(P)-bd_dom_sf"/>
</dbReference>
<dbReference type="FunFam" id="3.40.50.720:FF:000084">
    <property type="entry name" value="Short-chain dehydrogenase reductase"/>
    <property type="match status" value="1"/>
</dbReference>
<dbReference type="AlphaFoldDB" id="A0A1J7JLY3"/>
<dbReference type="OrthoDB" id="294295at2759"/>
<dbReference type="Gene3D" id="3.40.50.720">
    <property type="entry name" value="NAD(P)-binding Rossmann-like Domain"/>
    <property type="match status" value="1"/>
</dbReference>
<dbReference type="GO" id="GO:0016491">
    <property type="term" value="F:oxidoreductase activity"/>
    <property type="evidence" value="ECO:0007669"/>
    <property type="project" value="UniProtKB-KW"/>
</dbReference>
<reference evidence="4 5" key="1">
    <citation type="submission" date="2016-10" db="EMBL/GenBank/DDBJ databases">
        <title>Draft genome sequence of Coniochaeta ligniaria NRRL30616, a lignocellulolytic fungus for bioabatement of inhibitors in plant biomass hydrolysates.</title>
        <authorList>
            <consortium name="DOE Joint Genome Institute"/>
            <person name="Jimenez D.J."/>
            <person name="Hector R.E."/>
            <person name="Riley R."/>
            <person name="Sun H."/>
            <person name="Grigoriev I.V."/>
            <person name="Van Elsas J.D."/>
            <person name="Nichols N.N."/>
        </authorList>
    </citation>
    <scope>NUCLEOTIDE SEQUENCE [LARGE SCALE GENOMIC DNA]</scope>
    <source>
        <strain evidence="4 5">NRRL 30616</strain>
    </source>
</reference>
<accession>A0A1J7JLY3</accession>
<dbReference type="PANTHER" id="PTHR43639:SF1">
    <property type="entry name" value="SHORT-CHAIN DEHYDROGENASE_REDUCTASE FAMILY PROTEIN"/>
    <property type="match status" value="1"/>
</dbReference>
<dbReference type="EMBL" id="KV875098">
    <property type="protein sequence ID" value="OIW28714.1"/>
    <property type="molecule type" value="Genomic_DNA"/>
</dbReference>
<sequence length="253" mass="26610">MTGKVALVTGAGMGIGEAIVQKLASEGASILIADFNVDAGKKVTAALQSSGTKAEFVQADVTKREDWDRVVEAAKKTFGRVDILVNNAGTAYEAENSLTVSEKNFDKVFSVNVKSIFHSVQAVFPLMISGGGGSVVNISSIAALRPRGKLVWYNASKAAVSNATKALAHEFGPDGIRVNAVCPVLVPTQLANNFVPTFENTPEGRAKAATLFQIPLGRLTTTEDVANMVCWLSSDESSFITGTDNNVDGGRSI</sequence>
<evidence type="ECO:0000256" key="2">
    <source>
        <dbReference type="ARBA" id="ARBA00022857"/>
    </source>
</evidence>
<evidence type="ECO:0000256" key="3">
    <source>
        <dbReference type="ARBA" id="ARBA00023002"/>
    </source>
</evidence>
<gene>
    <name evidence="4" type="ORF">CONLIGDRAFT_654852</name>
</gene>
<evidence type="ECO:0000256" key="1">
    <source>
        <dbReference type="ARBA" id="ARBA00006484"/>
    </source>
</evidence>